<organism evidence="1 2">
    <name type="scientific">Candidatus Methylacidiphilum fumarolicum</name>
    <dbReference type="NCBI Taxonomy" id="591154"/>
    <lineage>
        <taxon>Bacteria</taxon>
        <taxon>Pseudomonadati</taxon>
        <taxon>Verrucomicrobiota</taxon>
        <taxon>Methylacidiphilae</taxon>
        <taxon>Methylacidiphilales</taxon>
        <taxon>Methylacidiphilaceae</taxon>
        <taxon>Methylacidiphilum (ex Ratnadevi et al. 2023)</taxon>
    </lineage>
</organism>
<evidence type="ECO:0008006" key="3">
    <source>
        <dbReference type="Google" id="ProtNLM"/>
    </source>
</evidence>
<dbReference type="Proteomes" id="UP001161497">
    <property type="component" value="Chromosome"/>
</dbReference>
<accession>A0ABN8XFP7</accession>
<proteinExistence type="predicted"/>
<dbReference type="RefSeq" id="WP_153300086.1">
    <property type="nucleotide sequence ID" value="NZ_OX458932.1"/>
</dbReference>
<protein>
    <recommendedName>
        <fullName evidence="3">Transposase</fullName>
    </recommendedName>
</protein>
<gene>
    <name evidence="1" type="ORF">MFUM_0097</name>
</gene>
<dbReference type="EMBL" id="OX458932">
    <property type="protein sequence ID" value="CAI9084507.1"/>
    <property type="molecule type" value="Genomic_DNA"/>
</dbReference>
<reference evidence="1" key="1">
    <citation type="submission" date="2023-03" db="EMBL/GenBank/DDBJ databases">
        <authorList>
            <person name="Cremers G."/>
            <person name="Picone N."/>
        </authorList>
    </citation>
    <scope>NUCLEOTIDE SEQUENCE</scope>
    <source>
        <strain evidence="1">Sample_alias</strain>
    </source>
</reference>
<sequence>MNGQIPLFAGKDDQGAPFDPSLLSQALFTGCAKEKTRGHRISQGSRI</sequence>
<evidence type="ECO:0000313" key="2">
    <source>
        <dbReference type="Proteomes" id="UP001161497"/>
    </source>
</evidence>
<keyword evidence="2" id="KW-1185">Reference proteome</keyword>
<evidence type="ECO:0000313" key="1">
    <source>
        <dbReference type="EMBL" id="CAI9084507.1"/>
    </source>
</evidence>
<name>A0ABN8XFP7_9BACT</name>